<reference evidence="10" key="2">
    <citation type="submission" date="2020-06" db="EMBL/GenBank/DDBJ databases">
        <authorList>
            <person name="Sheffer M."/>
        </authorList>
    </citation>
    <scope>NUCLEOTIDE SEQUENCE</scope>
</reference>
<dbReference type="PANTHER" id="PTHR23294">
    <property type="entry name" value="ET TRANSLATION PRODUCT-RELATED"/>
    <property type="match status" value="1"/>
</dbReference>
<dbReference type="GO" id="GO:0016020">
    <property type="term" value="C:membrane"/>
    <property type="evidence" value="ECO:0007669"/>
    <property type="project" value="UniProtKB-SubCell"/>
</dbReference>
<evidence type="ECO:0000256" key="6">
    <source>
        <dbReference type="ARBA" id="ARBA00023180"/>
    </source>
</evidence>
<dbReference type="Proteomes" id="UP000807504">
    <property type="component" value="Unassembled WGS sequence"/>
</dbReference>
<evidence type="ECO:0000256" key="5">
    <source>
        <dbReference type="ARBA" id="ARBA00023136"/>
    </source>
</evidence>
<dbReference type="PANTHER" id="PTHR23294:SF0">
    <property type="entry name" value="UNC93-LIKE PROTEIN MFSD11"/>
    <property type="match status" value="1"/>
</dbReference>
<feature type="transmembrane region" description="Helical" evidence="9">
    <location>
        <begin position="312"/>
        <end position="333"/>
    </location>
</feature>
<feature type="transmembrane region" description="Helical" evidence="9">
    <location>
        <begin position="142"/>
        <end position="163"/>
    </location>
</feature>
<comment type="subcellular location">
    <subcellularLocation>
        <location evidence="1">Membrane</location>
        <topology evidence="1">Multi-pass membrane protein</topology>
    </subcellularLocation>
</comment>
<evidence type="ECO:0000256" key="8">
    <source>
        <dbReference type="ARBA" id="ARBA00041910"/>
    </source>
</evidence>
<feature type="transmembrane region" description="Helical" evidence="9">
    <location>
        <begin position="265"/>
        <end position="282"/>
    </location>
</feature>
<accession>A0A8T0FDQ0</accession>
<feature type="transmembrane region" description="Helical" evidence="9">
    <location>
        <begin position="12"/>
        <end position="39"/>
    </location>
</feature>
<dbReference type="SUPFAM" id="SSF103473">
    <property type="entry name" value="MFS general substrate transporter"/>
    <property type="match status" value="1"/>
</dbReference>
<organism evidence="10 11">
    <name type="scientific">Argiope bruennichi</name>
    <name type="common">Wasp spider</name>
    <name type="synonym">Aranea bruennichi</name>
    <dbReference type="NCBI Taxonomy" id="94029"/>
    <lineage>
        <taxon>Eukaryota</taxon>
        <taxon>Metazoa</taxon>
        <taxon>Ecdysozoa</taxon>
        <taxon>Arthropoda</taxon>
        <taxon>Chelicerata</taxon>
        <taxon>Arachnida</taxon>
        <taxon>Araneae</taxon>
        <taxon>Araneomorphae</taxon>
        <taxon>Entelegynae</taxon>
        <taxon>Araneoidea</taxon>
        <taxon>Araneidae</taxon>
        <taxon>Argiope</taxon>
    </lineage>
</organism>
<dbReference type="Gene3D" id="1.20.1250.20">
    <property type="entry name" value="MFS general substrate transporter like domains"/>
    <property type="match status" value="1"/>
</dbReference>
<dbReference type="InterPro" id="IPR051617">
    <property type="entry name" value="UNC-93-like_regulator"/>
</dbReference>
<evidence type="ECO:0000256" key="7">
    <source>
        <dbReference type="ARBA" id="ARBA00040302"/>
    </source>
</evidence>
<protein>
    <recommendedName>
        <fullName evidence="7">UNC93-like protein MFSD11</fullName>
    </recommendedName>
    <alternativeName>
        <fullName evidence="8">Major facilitator superfamily domain-containing protein 11</fullName>
    </alternativeName>
</protein>
<evidence type="ECO:0000256" key="9">
    <source>
        <dbReference type="SAM" id="Phobius"/>
    </source>
</evidence>
<feature type="transmembrane region" description="Helical" evidence="9">
    <location>
        <begin position="289"/>
        <end position="306"/>
    </location>
</feature>
<evidence type="ECO:0000313" key="11">
    <source>
        <dbReference type="Proteomes" id="UP000807504"/>
    </source>
</evidence>
<evidence type="ECO:0000256" key="4">
    <source>
        <dbReference type="ARBA" id="ARBA00022989"/>
    </source>
</evidence>
<reference evidence="10" key="1">
    <citation type="journal article" date="2020" name="bioRxiv">
        <title>Chromosome-level reference genome of the European wasp spider Argiope bruennichi: a resource for studies on range expansion and evolutionary adaptation.</title>
        <authorList>
            <person name="Sheffer M.M."/>
            <person name="Hoppe A."/>
            <person name="Krehenwinkel H."/>
            <person name="Uhl G."/>
            <person name="Kuss A.W."/>
            <person name="Jensen L."/>
            <person name="Jensen C."/>
            <person name="Gillespie R.G."/>
            <person name="Hoff K.J."/>
            <person name="Prost S."/>
        </authorList>
    </citation>
    <scope>NUCLEOTIDE SEQUENCE</scope>
</reference>
<feature type="transmembrane region" description="Helical" evidence="9">
    <location>
        <begin position="51"/>
        <end position="70"/>
    </location>
</feature>
<dbReference type="Pfam" id="PF05978">
    <property type="entry name" value="UNC-93"/>
    <property type="match status" value="2"/>
</dbReference>
<dbReference type="EMBL" id="JABXBU010000012">
    <property type="protein sequence ID" value="KAF8789041.1"/>
    <property type="molecule type" value="Genomic_DNA"/>
</dbReference>
<feature type="transmembrane region" description="Helical" evidence="9">
    <location>
        <begin position="82"/>
        <end position="100"/>
    </location>
</feature>
<feature type="transmembrane region" description="Helical" evidence="9">
    <location>
        <begin position="234"/>
        <end position="253"/>
    </location>
</feature>
<dbReference type="AlphaFoldDB" id="A0A8T0FDQ0"/>
<evidence type="ECO:0000256" key="1">
    <source>
        <dbReference type="ARBA" id="ARBA00004141"/>
    </source>
</evidence>
<keyword evidence="3 9" id="KW-0812">Transmembrane</keyword>
<evidence type="ECO:0000256" key="2">
    <source>
        <dbReference type="ARBA" id="ARBA00009172"/>
    </source>
</evidence>
<feature type="transmembrane region" description="Helical" evidence="9">
    <location>
        <begin position="175"/>
        <end position="195"/>
    </location>
</feature>
<keyword evidence="11" id="KW-1185">Reference proteome</keyword>
<proteinExistence type="inferred from homology"/>
<keyword evidence="6" id="KW-0325">Glycoprotein</keyword>
<dbReference type="InterPro" id="IPR010291">
    <property type="entry name" value="Ion_channel_UNC-93"/>
</dbReference>
<keyword evidence="4 9" id="KW-1133">Transmembrane helix</keyword>
<comment type="caution">
    <text evidence="10">The sequence shown here is derived from an EMBL/GenBank/DDBJ whole genome shotgun (WGS) entry which is preliminary data.</text>
</comment>
<gene>
    <name evidence="10" type="ORF">HNY73_007022</name>
</gene>
<evidence type="ECO:0000313" key="10">
    <source>
        <dbReference type="EMBL" id="KAF8789041.1"/>
    </source>
</evidence>
<comment type="similarity">
    <text evidence="2">Belongs to the unc-93 family.</text>
</comment>
<dbReference type="InterPro" id="IPR036259">
    <property type="entry name" value="MFS_trans_sf"/>
</dbReference>
<evidence type="ECO:0000256" key="3">
    <source>
        <dbReference type="ARBA" id="ARBA00022692"/>
    </source>
</evidence>
<feature type="transmembrane region" description="Helical" evidence="9">
    <location>
        <begin position="106"/>
        <end position="130"/>
    </location>
</feature>
<name>A0A8T0FDQ0_ARGBR</name>
<sequence>MPISKTFDKMFCNVLALGFSFMLVFTAFQTCGMIQNIVISSMKEQYEGYNGNGYISLAVVYAVFAISNWVAPSIIFTIGPKISMILGGISYSLFIANFFFHETWCLYLASAIIGFGASLFWTGQGNFLTINSDAETMSRNSGVFWALLQCSLLFGNIFVFFTFQGKSVIDEHTRFVVFGVLLGVSLAGLVLLCFLRSGRSQSVDVTSNPSATPEGSGPLAEFKKAVFLLKTKKMFCLAITFLYTAMATRYHLWSWFQNMHLRPDYIAMYVDVIYSILGSVYADDSAPAFALFKFFQSVAAAVAFFYSSVLELPYQLFILVVFGTLGTCTFWFVEWAEYRKLVKQKAEAKYKE</sequence>
<keyword evidence="5 9" id="KW-0472">Membrane</keyword>